<evidence type="ECO:0000256" key="4">
    <source>
        <dbReference type="ARBA" id="ARBA00022825"/>
    </source>
</evidence>
<dbReference type="PANTHER" id="PTHR20842:SF0">
    <property type="entry name" value="ALPHA-ASPARTYL DIPEPTIDASE"/>
    <property type="match status" value="1"/>
</dbReference>
<dbReference type="GO" id="GO:0008236">
    <property type="term" value="F:serine-type peptidase activity"/>
    <property type="evidence" value="ECO:0007669"/>
    <property type="project" value="UniProtKB-KW"/>
</dbReference>
<reference evidence="5 6" key="1">
    <citation type="submission" date="2019-06" db="EMBL/GenBank/DDBJ databases">
        <title>Genome analyses of bacteria isolated from kimchi.</title>
        <authorList>
            <person name="Lee S."/>
            <person name="Ahn S."/>
            <person name="Roh S."/>
        </authorList>
    </citation>
    <scope>NUCLEOTIDE SEQUENCE [LARGE SCALE GENOMIC DNA]</scope>
    <source>
        <strain evidence="5 6">CBA3630</strain>
    </source>
</reference>
<dbReference type="RefSeq" id="WP_071952131.1">
    <property type="nucleotide sequence ID" value="NZ_CP042383.1"/>
</dbReference>
<dbReference type="KEGG" id="lpse:FGL85_08350"/>
<dbReference type="PANTHER" id="PTHR20842">
    <property type="entry name" value="PROTEASE S51 ALPHA-ASPARTYL DIPEPTIDASE"/>
    <property type="match status" value="1"/>
</dbReference>
<keyword evidence="2" id="KW-0645">Protease</keyword>
<proteinExistence type="inferred from homology"/>
<dbReference type="AlphaFoldDB" id="A0A5B8T0N7"/>
<dbReference type="EMBL" id="CP042383">
    <property type="protein sequence ID" value="QEA42506.1"/>
    <property type="molecule type" value="Genomic_DNA"/>
</dbReference>
<evidence type="ECO:0000313" key="6">
    <source>
        <dbReference type="Proteomes" id="UP000321296"/>
    </source>
</evidence>
<comment type="similarity">
    <text evidence="1">Belongs to the peptidase S51 family.</text>
</comment>
<organism evidence="5 6">
    <name type="scientific">Leuconostoc pseudomesenteroides</name>
    <dbReference type="NCBI Taxonomy" id="33968"/>
    <lineage>
        <taxon>Bacteria</taxon>
        <taxon>Bacillati</taxon>
        <taxon>Bacillota</taxon>
        <taxon>Bacilli</taxon>
        <taxon>Lactobacillales</taxon>
        <taxon>Lactobacillaceae</taxon>
        <taxon>Leuconostoc</taxon>
    </lineage>
</organism>
<evidence type="ECO:0000256" key="1">
    <source>
        <dbReference type="ARBA" id="ARBA00006534"/>
    </source>
</evidence>
<keyword evidence="4" id="KW-0720">Serine protease</keyword>
<dbReference type="InterPro" id="IPR005320">
    <property type="entry name" value="Peptidase_S51"/>
</dbReference>
<dbReference type="Gene3D" id="3.40.50.880">
    <property type="match status" value="1"/>
</dbReference>
<evidence type="ECO:0000313" key="5">
    <source>
        <dbReference type="EMBL" id="QEA42506.1"/>
    </source>
</evidence>
<dbReference type="SUPFAM" id="SSF52317">
    <property type="entry name" value="Class I glutamine amidotransferase-like"/>
    <property type="match status" value="1"/>
</dbReference>
<dbReference type="GO" id="GO:0006508">
    <property type="term" value="P:proteolysis"/>
    <property type="evidence" value="ECO:0007669"/>
    <property type="project" value="UniProtKB-KW"/>
</dbReference>
<gene>
    <name evidence="5" type="ORF">FGL85_08350</name>
</gene>
<name>A0A5B8T0N7_LEUPS</name>
<keyword evidence="3" id="KW-0378">Hydrolase</keyword>
<evidence type="ECO:0000256" key="2">
    <source>
        <dbReference type="ARBA" id="ARBA00022670"/>
    </source>
</evidence>
<dbReference type="InterPro" id="IPR029062">
    <property type="entry name" value="Class_I_gatase-like"/>
</dbReference>
<dbReference type="Pfam" id="PF03575">
    <property type="entry name" value="Peptidase_S51"/>
    <property type="match status" value="1"/>
</dbReference>
<protein>
    <submittedName>
        <fullName evidence="5">Peptidase</fullName>
    </submittedName>
</protein>
<dbReference type="Proteomes" id="UP000321296">
    <property type="component" value="Chromosome"/>
</dbReference>
<sequence length="207" mass="23549">MTKLLLTAYGFSTPKIIDAAQKMIQENKITKACIISTSWPKEKEKHPQMQQIKKNLLTMNIQQVDFLDVEFEDANKLFDYDLIFLNGGYPFYLLHFIKKSGADLILKKINQNGGLIFGLSAGSIVLGPSIALMQYLYPEDNQFNDTNLDGLNLTAIHVYPHFKEMLTRDPTIKEKIDKYESKTGINITRLDNNQAIAVDKNTQIFLG</sequence>
<accession>A0A5B8T0N7</accession>
<evidence type="ECO:0000256" key="3">
    <source>
        <dbReference type="ARBA" id="ARBA00022801"/>
    </source>
</evidence>